<dbReference type="PANTHER" id="PTHR48125">
    <property type="entry name" value="LP07818P1"/>
    <property type="match status" value="1"/>
</dbReference>
<feature type="transmembrane region" description="Helical" evidence="2">
    <location>
        <begin position="95"/>
        <end position="112"/>
    </location>
</feature>
<evidence type="ECO:0000256" key="2">
    <source>
        <dbReference type="SAM" id="Phobius"/>
    </source>
</evidence>
<gene>
    <name evidence="3" type="ORF">EXIGLDRAFT_760625</name>
</gene>
<evidence type="ECO:0000313" key="4">
    <source>
        <dbReference type="Proteomes" id="UP000077266"/>
    </source>
</evidence>
<keyword evidence="2" id="KW-0812">Transmembrane</keyword>
<evidence type="ECO:0000313" key="3">
    <source>
        <dbReference type="EMBL" id="KZW01720.1"/>
    </source>
</evidence>
<feature type="transmembrane region" description="Helical" evidence="2">
    <location>
        <begin position="150"/>
        <end position="168"/>
    </location>
</feature>
<feature type="compositionally biased region" description="Low complexity" evidence="1">
    <location>
        <begin position="1158"/>
        <end position="1196"/>
    </location>
</feature>
<name>A0A166BJR2_EXIGL</name>
<keyword evidence="2" id="KW-1133">Transmembrane helix</keyword>
<feature type="region of interest" description="Disordered" evidence="1">
    <location>
        <begin position="1151"/>
        <end position="1212"/>
    </location>
</feature>
<dbReference type="PANTHER" id="PTHR48125:SF12">
    <property type="entry name" value="AT HOOK TRANSCRIPTION FACTOR FAMILY-RELATED"/>
    <property type="match status" value="1"/>
</dbReference>
<dbReference type="EMBL" id="KV425892">
    <property type="protein sequence ID" value="KZW01720.1"/>
    <property type="molecule type" value="Genomic_DNA"/>
</dbReference>
<dbReference type="InterPro" id="IPR012337">
    <property type="entry name" value="RNaseH-like_sf"/>
</dbReference>
<keyword evidence="2" id="KW-0472">Membrane</keyword>
<organism evidence="3 4">
    <name type="scientific">Exidia glandulosa HHB12029</name>
    <dbReference type="NCBI Taxonomy" id="1314781"/>
    <lineage>
        <taxon>Eukaryota</taxon>
        <taxon>Fungi</taxon>
        <taxon>Dikarya</taxon>
        <taxon>Basidiomycota</taxon>
        <taxon>Agaricomycotina</taxon>
        <taxon>Agaricomycetes</taxon>
        <taxon>Auriculariales</taxon>
        <taxon>Exidiaceae</taxon>
        <taxon>Exidia</taxon>
    </lineage>
</organism>
<proteinExistence type="predicted"/>
<dbReference type="Proteomes" id="UP000077266">
    <property type="component" value="Unassembled WGS sequence"/>
</dbReference>
<keyword evidence="4" id="KW-1185">Reference proteome</keyword>
<feature type="region of interest" description="Disordered" evidence="1">
    <location>
        <begin position="370"/>
        <end position="462"/>
    </location>
</feature>
<feature type="compositionally biased region" description="Acidic residues" evidence="1">
    <location>
        <begin position="428"/>
        <end position="454"/>
    </location>
</feature>
<protein>
    <recommendedName>
        <fullName evidence="5">DUF659 domain-containing protein</fullName>
    </recommendedName>
</protein>
<dbReference type="InParanoid" id="A0A166BJR2"/>
<reference evidence="3 4" key="1">
    <citation type="journal article" date="2016" name="Mol. Biol. Evol.">
        <title>Comparative Genomics of Early-Diverging Mushroom-Forming Fungi Provides Insights into the Origins of Lignocellulose Decay Capabilities.</title>
        <authorList>
            <person name="Nagy L.G."/>
            <person name="Riley R."/>
            <person name="Tritt A."/>
            <person name="Adam C."/>
            <person name="Daum C."/>
            <person name="Floudas D."/>
            <person name="Sun H."/>
            <person name="Yadav J.S."/>
            <person name="Pangilinan J."/>
            <person name="Larsson K.H."/>
            <person name="Matsuura K."/>
            <person name="Barry K."/>
            <person name="Labutti K."/>
            <person name="Kuo R."/>
            <person name="Ohm R.A."/>
            <person name="Bhattacharya S.S."/>
            <person name="Shirouzu T."/>
            <person name="Yoshinaga Y."/>
            <person name="Martin F.M."/>
            <person name="Grigoriev I.V."/>
            <person name="Hibbett D.S."/>
        </authorList>
    </citation>
    <scope>NUCLEOTIDE SEQUENCE [LARGE SCALE GENOMIC DNA]</scope>
    <source>
        <strain evidence="3 4">HHB12029</strain>
    </source>
</reference>
<feature type="transmembrane region" description="Helical" evidence="2">
    <location>
        <begin position="12"/>
        <end position="29"/>
    </location>
</feature>
<evidence type="ECO:0000256" key="1">
    <source>
        <dbReference type="SAM" id="MobiDB-lite"/>
    </source>
</evidence>
<sequence length="1291" mass="139329">MLGHFSSCSPTVAVVVVTAVACALFAFYYPRDNIKPAAYIASTSYPGRRVLTAWIKSGRTSRLVVVQGVRHCVHTGYVKATPTTTKITIAFRRTLTTLVCVLGLALSAALAYTVYVHLYSIAAAALAAVAVYVVFTAPPSRVNTANARTLYVRVFSGGSYAIAVHQYSTVRDVLVASARRLGIATAATLSLYSSAHWTPLSPDATIVSLGLDALSHLTLRVQLPGGAGGTTSADPAPGSTSTFDAADDWDKSITTPAKLDYLTLLLSNLPGTIPTASTVYVPYRYAPDPDWVEQIGCVKGALNRQLKIVFGPRCDAQGKPRMVVFVEQGPGLVALVDHLRTFLVEMAPAPADGILVIWVDNLITSARGSFVLAGQPPPSAKRVSRPSVKRKAAAADPEPDTADPTSPRPGPSKRARTGKSKDEAYIVDLDDGSETEKEDDGAENDVGEESEVELQDVPRKQRVNHTFADLEDLPEPVHDRGRPAESLYRRLTILCQVRGDPKRQRYRCASTGCEQNWAGKRQGGRIYNHILNECKFVTPSVRQEVIAASSEKSLAAKTSSASAGPSTTSSASPAPPGPPAFQAFSRAAQEARRDQIRHAVLTFLTAALLPPAVVDLEEWKTLLKVLDAKADPVSSTTISDIQLVHESAHALQSSLNELRELRNLTLTMDGGGTRAPQSLYTSHVTTPVQRRSHLIAGVEDSGASHTGEWVKQIALDVINMIGSDRFAAFVTDSAGNVKLGRKLIAQAFPTILSLNDQPHGMNNTIKDICQLAYFKSVISLSRRLLAYFKRSSYAIYHLKAHQYDFGVRRGLESIGKTRFSSINRSATSILRNIEPIKTIVRADNLLTSDKKRSAGFAFLRHPTLAGTYELQLRQLVAVLTPLAKALKCLESSRSTLADVYLFWLAAMATTSDIFTDHNNELHLPEDVIADIRRIINRRFVALVDSNPVYKAGLFLHPGYIDTSILRKRNINPFAAPARNLSRPSASRPDDDLRRTFPFYVDVGKFLGEQLKVHLEANQPSSAFAGFTSGQEVAAAFRAQLMAYTRRQAPFDLAVAEPLKYWRKLSNVPDARVLAFLGVKLFSVLPNDMPEERTMSLATKVNAPQRAAMKTSTIVNFVRVKQHNDREKPKKEKVPTILWFRELAAHIQAEVVPPSSGKNSAAPTSADAATAGTGTSANPTPALPADSTTAPAASPTANRDACTTSGPNDDDDVDVALGEVESAEPEEEVDEAYVPGDVFVPEECGVDLCSPLLLDLLSDVPVAGATRAAAAPAAAAGVPSAPLDVTNVAFFL</sequence>
<dbReference type="OrthoDB" id="3236755at2759"/>
<feature type="region of interest" description="Disordered" evidence="1">
    <location>
        <begin position="554"/>
        <end position="581"/>
    </location>
</feature>
<accession>A0A166BJR2</accession>
<feature type="transmembrane region" description="Helical" evidence="2">
    <location>
        <begin position="118"/>
        <end position="138"/>
    </location>
</feature>
<feature type="compositionally biased region" description="Low complexity" evidence="1">
    <location>
        <begin position="554"/>
        <end position="572"/>
    </location>
</feature>
<feature type="compositionally biased region" description="Basic residues" evidence="1">
    <location>
        <begin position="382"/>
        <end position="392"/>
    </location>
</feature>
<evidence type="ECO:0008006" key="5">
    <source>
        <dbReference type="Google" id="ProtNLM"/>
    </source>
</evidence>
<dbReference type="SUPFAM" id="SSF53098">
    <property type="entry name" value="Ribonuclease H-like"/>
    <property type="match status" value="1"/>
</dbReference>